<comment type="subcellular location">
    <subcellularLocation>
        <location evidence="1 9">Golgi apparatus membrane</location>
        <topology evidence="1 9">Single-pass type II membrane protein</topology>
    </subcellularLocation>
</comment>
<dbReference type="PANTHER" id="PTHR12137">
    <property type="entry name" value="CARBOHYDRATE SULFOTRANSFERASE"/>
    <property type="match status" value="1"/>
</dbReference>
<keyword evidence="9" id="KW-0735">Signal-anchor</keyword>
<dbReference type="PANTHER" id="PTHR12137:SF54">
    <property type="entry name" value="CARBOHYDRATE SULFOTRANSFERASE"/>
    <property type="match status" value="1"/>
</dbReference>
<evidence type="ECO:0000256" key="9">
    <source>
        <dbReference type="RuleBase" id="RU364020"/>
    </source>
</evidence>
<dbReference type="EC" id="2.8.2.-" evidence="9"/>
<dbReference type="Proteomes" id="UP000694865">
    <property type="component" value="Unplaced"/>
</dbReference>
<sequence length="345" mass="40713">MLLGTLGATRRATVQIIMNILPNMVHVSPVPAFRTTSIKNGSMVGYRWRITDQSDNCDTETMDDKQRKRKQFIHRKETMGDIQRKRKQLIHQVCAAIKPGDNNYHRPEERRGLLYINKYQIAYCQIPKVGITNWKRIILVLMGYNSTVGINHHVINLRGFPSISKDESRKRHCTSFLFVRHPFQRLLSAYRNKFEIPDYYDIAEEIGRKIVSHLRPNASASVKNSWKNVTFPEFIQFLLYISNKNRYNWHWDFQHKLCEVCEFSYDFIGHFENIVEESNYLLRSIGITDVSFPEFSTHATNSSNINMYLKYFAQVPGEDIIKLYKLYEMDFKLFGYPFPEELIKE</sequence>
<dbReference type="InterPro" id="IPR005331">
    <property type="entry name" value="Sulfotransferase"/>
</dbReference>
<evidence type="ECO:0000256" key="1">
    <source>
        <dbReference type="ARBA" id="ARBA00004323"/>
    </source>
</evidence>
<comment type="similarity">
    <text evidence="2 9">Belongs to the sulfotransferase 2 family.</text>
</comment>
<keyword evidence="3 9" id="KW-0808">Transferase</keyword>
<name>A0ABM0MR75_SACKO</name>
<evidence type="ECO:0000256" key="6">
    <source>
        <dbReference type="ARBA" id="ARBA00023034"/>
    </source>
</evidence>
<evidence type="ECO:0000256" key="5">
    <source>
        <dbReference type="ARBA" id="ARBA00022989"/>
    </source>
</evidence>
<dbReference type="InterPro" id="IPR018011">
    <property type="entry name" value="Carb_sulfotrans_8-10"/>
</dbReference>
<evidence type="ECO:0000256" key="7">
    <source>
        <dbReference type="ARBA" id="ARBA00023136"/>
    </source>
</evidence>
<dbReference type="RefSeq" id="XP_006822516.1">
    <property type="nucleotide sequence ID" value="XM_006822453.1"/>
</dbReference>
<keyword evidence="4" id="KW-0812">Transmembrane</keyword>
<dbReference type="Pfam" id="PF03567">
    <property type="entry name" value="Sulfotransfer_2"/>
    <property type="match status" value="1"/>
</dbReference>
<accession>A0ABM0MR75</accession>
<evidence type="ECO:0000256" key="8">
    <source>
        <dbReference type="ARBA" id="ARBA00023180"/>
    </source>
</evidence>
<organism evidence="10 11">
    <name type="scientific">Saccoglossus kowalevskii</name>
    <name type="common">Acorn worm</name>
    <dbReference type="NCBI Taxonomy" id="10224"/>
    <lineage>
        <taxon>Eukaryota</taxon>
        <taxon>Metazoa</taxon>
        <taxon>Hemichordata</taxon>
        <taxon>Enteropneusta</taxon>
        <taxon>Harrimaniidae</taxon>
        <taxon>Saccoglossus</taxon>
    </lineage>
</organism>
<protein>
    <recommendedName>
        <fullName evidence="9">Carbohydrate sulfotransferase</fullName>
        <ecNumber evidence="9">2.8.2.-</ecNumber>
    </recommendedName>
</protein>
<evidence type="ECO:0000256" key="2">
    <source>
        <dbReference type="ARBA" id="ARBA00006339"/>
    </source>
</evidence>
<keyword evidence="8 9" id="KW-0325">Glycoprotein</keyword>
<evidence type="ECO:0000256" key="3">
    <source>
        <dbReference type="ARBA" id="ARBA00022679"/>
    </source>
</evidence>
<gene>
    <name evidence="11" type="primary">LOC102809427</name>
</gene>
<keyword evidence="9" id="KW-0119">Carbohydrate metabolism</keyword>
<keyword evidence="7" id="KW-0472">Membrane</keyword>
<evidence type="ECO:0000313" key="11">
    <source>
        <dbReference type="RefSeq" id="XP_006822516.1"/>
    </source>
</evidence>
<keyword evidence="5" id="KW-1133">Transmembrane helix</keyword>
<dbReference type="GeneID" id="102809427"/>
<reference evidence="11" key="1">
    <citation type="submission" date="2025-08" db="UniProtKB">
        <authorList>
            <consortium name="RefSeq"/>
        </authorList>
    </citation>
    <scope>IDENTIFICATION</scope>
    <source>
        <tissue evidence="11">Testes</tissue>
    </source>
</reference>
<evidence type="ECO:0000256" key="4">
    <source>
        <dbReference type="ARBA" id="ARBA00022692"/>
    </source>
</evidence>
<evidence type="ECO:0000313" key="10">
    <source>
        <dbReference type="Proteomes" id="UP000694865"/>
    </source>
</evidence>
<keyword evidence="10" id="KW-1185">Reference proteome</keyword>
<proteinExistence type="inferred from homology"/>
<keyword evidence="6 9" id="KW-0333">Golgi apparatus</keyword>